<feature type="domain" description="Cation efflux protein transmembrane" evidence="8">
    <location>
        <begin position="14"/>
        <end position="208"/>
    </location>
</feature>
<dbReference type="GO" id="GO:0008324">
    <property type="term" value="F:monoatomic cation transmembrane transporter activity"/>
    <property type="evidence" value="ECO:0007669"/>
    <property type="project" value="InterPro"/>
</dbReference>
<evidence type="ECO:0000256" key="7">
    <source>
        <dbReference type="SAM" id="Phobius"/>
    </source>
</evidence>
<accession>A0A7L6N1E3</accession>
<evidence type="ECO:0000256" key="5">
    <source>
        <dbReference type="ARBA" id="ARBA00022989"/>
    </source>
</evidence>
<comment type="subcellular location">
    <subcellularLocation>
        <location evidence="1">Membrane</location>
        <topology evidence="1">Multi-pass membrane protein</topology>
    </subcellularLocation>
</comment>
<reference evidence="10 11" key="1">
    <citation type="submission" date="2020-04" db="EMBL/GenBank/DDBJ databases">
        <authorList>
            <person name="Zheng R.K."/>
            <person name="Sun C.M."/>
        </authorList>
    </citation>
    <scope>NUCLEOTIDE SEQUENCE [LARGE SCALE GENOMIC DNA]</scope>
    <source>
        <strain evidence="11">zrk29</strain>
    </source>
</reference>
<dbReference type="SUPFAM" id="SSF161111">
    <property type="entry name" value="Cation efflux protein transmembrane domain-like"/>
    <property type="match status" value="1"/>
</dbReference>
<evidence type="ECO:0000259" key="9">
    <source>
        <dbReference type="Pfam" id="PF16916"/>
    </source>
</evidence>
<feature type="transmembrane region" description="Helical" evidence="7">
    <location>
        <begin position="12"/>
        <end position="33"/>
    </location>
</feature>
<evidence type="ECO:0000313" key="10">
    <source>
        <dbReference type="EMBL" id="QLY40076.1"/>
    </source>
</evidence>
<feature type="transmembrane region" description="Helical" evidence="7">
    <location>
        <begin position="81"/>
        <end position="98"/>
    </location>
</feature>
<comment type="similarity">
    <text evidence="2">Belongs to the cation diffusion facilitator (CDF) transporter (TC 2.A.4) family.</text>
</comment>
<dbReference type="KEGG" id="tbk:HF295_04050"/>
<dbReference type="EMBL" id="CP051151">
    <property type="protein sequence ID" value="QLY40076.1"/>
    <property type="molecule type" value="Genomic_DNA"/>
</dbReference>
<dbReference type="AlphaFoldDB" id="A0A7L6N1E3"/>
<feature type="transmembrane region" description="Helical" evidence="7">
    <location>
        <begin position="161"/>
        <end position="180"/>
    </location>
</feature>
<feature type="transmembrane region" description="Helical" evidence="7">
    <location>
        <begin position="118"/>
        <end position="140"/>
    </location>
</feature>
<evidence type="ECO:0000256" key="3">
    <source>
        <dbReference type="ARBA" id="ARBA00022448"/>
    </source>
</evidence>
<dbReference type="Gene3D" id="3.30.70.1350">
    <property type="entry name" value="Cation efflux protein, cytoplasmic domain"/>
    <property type="match status" value="1"/>
</dbReference>
<feature type="domain" description="Cation efflux protein cytoplasmic" evidence="9">
    <location>
        <begin position="216"/>
        <end position="293"/>
    </location>
</feature>
<keyword evidence="11" id="KW-1185">Reference proteome</keyword>
<dbReference type="GO" id="GO:0016020">
    <property type="term" value="C:membrane"/>
    <property type="evidence" value="ECO:0007669"/>
    <property type="project" value="UniProtKB-SubCell"/>
</dbReference>
<name>A0A7L6N1E3_9MOLU</name>
<dbReference type="Pfam" id="PF01545">
    <property type="entry name" value="Cation_efflux"/>
    <property type="match status" value="1"/>
</dbReference>
<evidence type="ECO:0000256" key="6">
    <source>
        <dbReference type="ARBA" id="ARBA00023136"/>
    </source>
</evidence>
<sequence>MKKVEEKIIKKNTFLTIIMNTLLAIAKLFGGILGGSAVLVADAVNSIGDIATNIVVFVSAKFSKKEKDETHPYGHEKFDSMISIFLGFALLITAYQLGKDAVERFIDIVIEGLPFSTPMWYTWFIAIVTIIVKEMLFRITKIDAKKAKSQALMAQAWDHRSDTIVSFGAIIGIVGAIYGVGFLDPLASFVIGVFIFRLGLKIIKTGVSQVVDASADDEQIVKIKEIVHENDKVRRIDEIKTRMFGISFYVDLEIALDAHLSLEEAHAIAESIHDRIEEQMPDVIHCMIHVNPCEEKNKNIGKKK</sequence>
<keyword evidence="3" id="KW-0813">Transport</keyword>
<dbReference type="Pfam" id="PF16916">
    <property type="entry name" value="ZT_dimer"/>
    <property type="match status" value="1"/>
</dbReference>
<dbReference type="PANTHER" id="PTHR43840:SF15">
    <property type="entry name" value="MITOCHONDRIAL METAL TRANSPORTER 1-RELATED"/>
    <property type="match status" value="1"/>
</dbReference>
<protein>
    <submittedName>
        <fullName evidence="10">Cation transporter</fullName>
    </submittedName>
</protein>
<evidence type="ECO:0000256" key="4">
    <source>
        <dbReference type="ARBA" id="ARBA00022692"/>
    </source>
</evidence>
<dbReference type="SUPFAM" id="SSF160240">
    <property type="entry name" value="Cation efflux protein cytoplasmic domain-like"/>
    <property type="match status" value="1"/>
</dbReference>
<evidence type="ECO:0000256" key="1">
    <source>
        <dbReference type="ARBA" id="ARBA00004141"/>
    </source>
</evidence>
<dbReference type="NCBIfam" id="TIGR01297">
    <property type="entry name" value="CDF"/>
    <property type="match status" value="1"/>
</dbReference>
<keyword evidence="6 7" id="KW-0472">Membrane</keyword>
<dbReference type="Gene3D" id="1.20.1510.10">
    <property type="entry name" value="Cation efflux protein transmembrane domain"/>
    <property type="match status" value="1"/>
</dbReference>
<dbReference type="InterPro" id="IPR027470">
    <property type="entry name" value="Cation_efflux_CTD"/>
</dbReference>
<dbReference type="InterPro" id="IPR002524">
    <property type="entry name" value="Cation_efflux"/>
</dbReference>
<gene>
    <name evidence="10" type="ORF">HF295_04050</name>
</gene>
<dbReference type="InterPro" id="IPR027469">
    <property type="entry name" value="Cation_efflux_TMD_sf"/>
</dbReference>
<dbReference type="RefSeq" id="WP_312032574.1">
    <property type="nucleotide sequence ID" value="NZ_CP051151.1"/>
</dbReference>
<keyword evidence="4 7" id="KW-0812">Transmembrane</keyword>
<evidence type="ECO:0000313" key="11">
    <source>
        <dbReference type="Proteomes" id="UP000512167"/>
    </source>
</evidence>
<feature type="transmembrane region" description="Helical" evidence="7">
    <location>
        <begin position="39"/>
        <end position="60"/>
    </location>
</feature>
<dbReference type="InterPro" id="IPR050291">
    <property type="entry name" value="CDF_Transporter"/>
</dbReference>
<evidence type="ECO:0000259" key="8">
    <source>
        <dbReference type="Pfam" id="PF01545"/>
    </source>
</evidence>
<proteinExistence type="inferred from homology"/>
<dbReference type="PANTHER" id="PTHR43840">
    <property type="entry name" value="MITOCHONDRIAL METAL TRANSPORTER 1-RELATED"/>
    <property type="match status" value="1"/>
</dbReference>
<evidence type="ECO:0000256" key="2">
    <source>
        <dbReference type="ARBA" id="ARBA00008114"/>
    </source>
</evidence>
<dbReference type="InterPro" id="IPR058533">
    <property type="entry name" value="Cation_efflux_TM"/>
</dbReference>
<keyword evidence="5 7" id="KW-1133">Transmembrane helix</keyword>
<organism evidence="10 11">
    <name type="scientific">Hujiaoplasma nucleasis</name>
    <dbReference type="NCBI Taxonomy" id="2725268"/>
    <lineage>
        <taxon>Bacteria</taxon>
        <taxon>Bacillati</taxon>
        <taxon>Mycoplasmatota</taxon>
        <taxon>Mollicutes</taxon>
        <taxon>Candidatus Izemoplasmatales</taxon>
        <taxon>Hujiaoplasmataceae</taxon>
        <taxon>Hujiaoplasma</taxon>
    </lineage>
</organism>
<dbReference type="InterPro" id="IPR036837">
    <property type="entry name" value="Cation_efflux_CTD_sf"/>
</dbReference>
<dbReference type="Proteomes" id="UP000512167">
    <property type="component" value="Chromosome"/>
</dbReference>
<dbReference type="FunFam" id="1.20.1510.10:FF:000006">
    <property type="entry name" value="Divalent cation efflux transporter"/>
    <property type="match status" value="1"/>
</dbReference>